<dbReference type="PANTHER" id="PTHR13343:SF17">
    <property type="entry name" value="CELLULAR REPRESSOR OF E1A-STIMULATED GENES, ISOFORM A"/>
    <property type="match status" value="1"/>
</dbReference>
<dbReference type="EMBL" id="JWZX01001448">
    <property type="protein sequence ID" value="KOO33703.1"/>
    <property type="molecule type" value="Genomic_DNA"/>
</dbReference>
<dbReference type="AlphaFoldDB" id="A0A0M0K5P1"/>
<name>A0A0M0K5P1_9EUKA</name>
<dbReference type="Gene3D" id="2.30.110.10">
    <property type="entry name" value="Electron Transport, Fmn-binding Protein, Chain A"/>
    <property type="match status" value="2"/>
</dbReference>
<feature type="domain" description="CREG-like beta-barrel" evidence="1">
    <location>
        <begin position="43"/>
        <end position="119"/>
    </location>
</feature>
<evidence type="ECO:0000259" key="1">
    <source>
        <dbReference type="Pfam" id="PF13883"/>
    </source>
</evidence>
<dbReference type="GO" id="GO:0005615">
    <property type="term" value="C:extracellular space"/>
    <property type="evidence" value="ECO:0007669"/>
    <property type="project" value="TreeGrafter"/>
</dbReference>
<keyword evidence="3" id="KW-1185">Reference proteome</keyword>
<dbReference type="InterPro" id="IPR055343">
    <property type="entry name" value="CREG_beta-barrel"/>
</dbReference>
<dbReference type="SUPFAM" id="SSF50475">
    <property type="entry name" value="FMN-binding split barrel"/>
    <property type="match status" value="2"/>
</dbReference>
<comment type="caution">
    <text evidence="2">The sequence shown here is derived from an EMBL/GenBank/DDBJ whole genome shotgun (WGS) entry which is preliminary data.</text>
</comment>
<sequence>MIDLFTAPSAKPRGSLALSAASLLAPNGTSIIQDCEIGVGFGDPENPPCARLTLSGDFSKVPANSTEHAAAYAALLERHPFIKTLPDDHDFFVAKLSLDGIWLIDDYGGAAIVDPTDYFAASAPAPAATIDMNPARNFIGARAITGKPPFTKKAETARWMVTELTYGFLATTSTRKNGSTPGDAFGNPYGIADVGGIPYFYGTDMDASFTDLFASAHSSIRCSLALSEAQLGGAQLSQACQIAPGQSGDPENPPCARLVISGGMAKVAANTTEEAEAKAALFKKHPSFENFPTGHGFYVARLDIDGLWLINFFGGAAIISPEDYFRAAIA</sequence>
<evidence type="ECO:0000313" key="2">
    <source>
        <dbReference type="EMBL" id="KOO33703.1"/>
    </source>
</evidence>
<evidence type="ECO:0000313" key="3">
    <source>
        <dbReference type="Proteomes" id="UP000037460"/>
    </source>
</evidence>
<dbReference type="InterPro" id="IPR012349">
    <property type="entry name" value="Split_barrel_FMN-bd"/>
</dbReference>
<gene>
    <name evidence="2" type="ORF">Ctob_012207</name>
</gene>
<protein>
    <submittedName>
        <fullName evidence="2">Cellular repressor of e1a-stimulated-like protein</fullName>
    </submittedName>
</protein>
<accession>A0A0M0K5P1</accession>
<feature type="domain" description="CREG-like beta-barrel" evidence="1">
    <location>
        <begin position="148"/>
        <end position="325"/>
    </location>
</feature>
<dbReference type="Proteomes" id="UP000037460">
    <property type="component" value="Unassembled WGS sequence"/>
</dbReference>
<proteinExistence type="predicted"/>
<reference evidence="3" key="1">
    <citation type="journal article" date="2015" name="PLoS Genet.">
        <title>Genome Sequence and Transcriptome Analyses of Chrysochromulina tobin: Metabolic Tools for Enhanced Algal Fitness in the Prominent Order Prymnesiales (Haptophyceae).</title>
        <authorList>
            <person name="Hovde B.T."/>
            <person name="Deodato C.R."/>
            <person name="Hunsperger H.M."/>
            <person name="Ryken S.A."/>
            <person name="Yost W."/>
            <person name="Jha R.K."/>
            <person name="Patterson J."/>
            <person name="Monnat R.J. Jr."/>
            <person name="Barlow S.B."/>
            <person name="Starkenburg S.R."/>
            <person name="Cattolico R.A."/>
        </authorList>
    </citation>
    <scope>NUCLEOTIDE SEQUENCE</scope>
    <source>
        <strain evidence="3">CCMP291</strain>
    </source>
</reference>
<dbReference type="PANTHER" id="PTHR13343">
    <property type="entry name" value="CREG1 PROTEIN"/>
    <property type="match status" value="1"/>
</dbReference>
<dbReference type="OrthoDB" id="46836at2759"/>
<dbReference type="GO" id="GO:0005737">
    <property type="term" value="C:cytoplasm"/>
    <property type="evidence" value="ECO:0007669"/>
    <property type="project" value="UniProtKB-ARBA"/>
</dbReference>
<organism evidence="2 3">
    <name type="scientific">Chrysochromulina tobinii</name>
    <dbReference type="NCBI Taxonomy" id="1460289"/>
    <lineage>
        <taxon>Eukaryota</taxon>
        <taxon>Haptista</taxon>
        <taxon>Haptophyta</taxon>
        <taxon>Prymnesiophyceae</taxon>
        <taxon>Prymnesiales</taxon>
        <taxon>Chrysochromulinaceae</taxon>
        <taxon>Chrysochromulina</taxon>
    </lineage>
</organism>
<dbReference type="Pfam" id="PF13883">
    <property type="entry name" value="CREG_beta-barrel"/>
    <property type="match status" value="2"/>
</dbReference>